<evidence type="ECO:0000313" key="5">
    <source>
        <dbReference type="Proteomes" id="UP000189513"/>
    </source>
</evidence>
<evidence type="ECO:0000313" key="4">
    <source>
        <dbReference type="EMBL" id="ONH67061.1"/>
    </source>
</evidence>
<protein>
    <submittedName>
        <fullName evidence="3">CYFA0S06e03312g1_1</fullName>
    </submittedName>
    <submittedName>
        <fullName evidence="4">Thioredoxin-2</fullName>
    </submittedName>
</protein>
<keyword evidence="1" id="KW-1015">Disulfide bond</keyword>
<reference evidence="5" key="2">
    <citation type="journal article" date="2017" name="Genome Announc.">
        <title>Genome sequences of Cyberlindnera fabianii 65, Pichia kudriavzevii 129, and Saccharomyces cerevisiae 131 isolated from fermented masau fruits in Zimbabwe.</title>
        <authorList>
            <person name="van Rijswijck I.M.H."/>
            <person name="Derks M.F.L."/>
            <person name="Abee T."/>
            <person name="de Ridder D."/>
            <person name="Smid E.J."/>
        </authorList>
    </citation>
    <scope>NUCLEOTIDE SEQUENCE [LARGE SCALE GENOMIC DNA]</scope>
    <source>
        <strain evidence="5">65</strain>
    </source>
</reference>
<reference evidence="4" key="3">
    <citation type="submission" date="2017-01" db="EMBL/GenBank/DDBJ databases">
        <authorList>
            <person name="Mah S.A."/>
            <person name="Swanson W.J."/>
            <person name="Moy G.W."/>
            <person name="Vacquier V.D."/>
        </authorList>
    </citation>
    <scope>NUCLEOTIDE SEQUENCE [LARGE SCALE GENOMIC DNA]</scope>
    <source>
        <strain evidence="4">65</strain>
    </source>
</reference>
<evidence type="ECO:0000256" key="1">
    <source>
        <dbReference type="ARBA" id="ARBA00023157"/>
    </source>
</evidence>
<evidence type="ECO:0000313" key="3">
    <source>
        <dbReference type="EMBL" id="CDR41180.1"/>
    </source>
</evidence>
<dbReference type="VEuPathDB" id="FungiDB:BON22_3073"/>
<keyword evidence="5" id="KW-1185">Reference proteome</keyword>
<dbReference type="Pfam" id="PF00085">
    <property type="entry name" value="Thioredoxin"/>
    <property type="match status" value="1"/>
</dbReference>
<proteinExistence type="predicted"/>
<dbReference type="CDD" id="cd02947">
    <property type="entry name" value="TRX_family"/>
    <property type="match status" value="1"/>
</dbReference>
<organism evidence="3">
    <name type="scientific">Cyberlindnera fabianii</name>
    <name type="common">Yeast</name>
    <name type="synonym">Hansenula fabianii</name>
    <dbReference type="NCBI Taxonomy" id="36022"/>
    <lineage>
        <taxon>Eukaryota</taxon>
        <taxon>Fungi</taxon>
        <taxon>Dikarya</taxon>
        <taxon>Ascomycota</taxon>
        <taxon>Saccharomycotina</taxon>
        <taxon>Saccharomycetes</taxon>
        <taxon>Phaffomycetales</taxon>
        <taxon>Phaffomycetaceae</taxon>
        <taxon>Cyberlindnera</taxon>
    </lineage>
</organism>
<dbReference type="EMBL" id="MPUK01000005">
    <property type="protein sequence ID" value="ONH67061.1"/>
    <property type="molecule type" value="Genomic_DNA"/>
</dbReference>
<evidence type="ECO:0000259" key="2">
    <source>
        <dbReference type="PROSITE" id="PS51352"/>
    </source>
</evidence>
<dbReference type="OMA" id="VWWPTFV"/>
<dbReference type="SUPFAM" id="SSF52833">
    <property type="entry name" value="Thioredoxin-like"/>
    <property type="match status" value="1"/>
</dbReference>
<dbReference type="EMBL" id="LK052891">
    <property type="protein sequence ID" value="CDR41180.1"/>
    <property type="molecule type" value="Genomic_DNA"/>
</dbReference>
<dbReference type="Gene3D" id="3.40.30.10">
    <property type="entry name" value="Glutaredoxin"/>
    <property type="match status" value="1"/>
</dbReference>
<dbReference type="InterPro" id="IPR013766">
    <property type="entry name" value="Thioredoxin_domain"/>
</dbReference>
<feature type="domain" description="Thioredoxin" evidence="2">
    <location>
        <begin position="1"/>
        <end position="116"/>
    </location>
</feature>
<dbReference type="InterPro" id="IPR036249">
    <property type="entry name" value="Thioredoxin-like_sf"/>
</dbReference>
<dbReference type="OrthoDB" id="19690at2759"/>
<reference evidence="3" key="1">
    <citation type="journal article" date="2014" name="Genome Announc.">
        <title>Genome sequence of the yeast Cyberlindnera fabianii (Hansenula fabianii).</title>
        <authorList>
            <person name="Freel K.C."/>
            <person name="Sarilar V."/>
            <person name="Neuveglise C."/>
            <person name="Devillers H."/>
            <person name="Friedrich A."/>
            <person name="Schacherer J."/>
        </authorList>
    </citation>
    <scope>NUCLEOTIDE SEQUENCE</scope>
    <source>
        <strain evidence="3">YJS4271</strain>
    </source>
</reference>
<sequence>MTTGPVLEINNLEEFEQAISSASIVVLDFYSTQCPPCTVVAPLYRALADKYSKAKFYQINGLSDEGAKVQKSINVVWWPTFVIYVNGKEVWRVKIPNPPQQYPTAELEEELQKVYV</sequence>
<name>A0A061AVH0_CYBFA</name>
<dbReference type="AlphaFoldDB" id="A0A061AVH0"/>
<dbReference type="PANTHER" id="PTHR46115">
    <property type="entry name" value="THIOREDOXIN-LIKE PROTEIN 1"/>
    <property type="match status" value="1"/>
</dbReference>
<dbReference type="Proteomes" id="UP000189513">
    <property type="component" value="Unassembled WGS sequence"/>
</dbReference>
<dbReference type="STRING" id="36022.A0A061AVH0"/>
<accession>A0A061AVH0</accession>
<dbReference type="PROSITE" id="PS51352">
    <property type="entry name" value="THIOREDOXIN_2"/>
    <property type="match status" value="1"/>
</dbReference>
<gene>
    <name evidence="4" type="ORF">BON22_3073</name>
    <name evidence="3" type="ORF">CYFA0S_06e03312g</name>
</gene>